<accession>A0AAN7SNJ8</accession>
<sequence length="470" mass="51009">MSVPIFLLKRSFSTSPSMNLIKNITVIGGGLMGSGIAQVAAQTGHNVNLVDLNIDILKKTESSIGASLSRVAKKLYKDKPEDGEKFVQDTKNRLKTSTDVTASVKDADLVIEAIVENMEVKHKLFKSLDEVAPAKTIFVSNTSSFSITEISSVTKRGDRFGGMHFFNPVPVMKLVEVIKTANTSEGTHTELLACGKAMGKVCITCKDTPGFVVNRLLVPYLLEAIKLLERGDASAKDIDTAMKLGAGYPMGPLELADYVGHDTTLAIIEGWYKRFPDNSLFKPSESLKQLVKDGKLEKELLEALQHLPEDNSDNSNYSDLPSDSEHSEYGPRSSPDTSIDSDNDQIADHDQEVANSVKISSERSSPCHKELKFSNSPSTSTNTLPAATQQCSLGKFTSNVCQAVIPSSAKNLITHGETVSGRKRKIVPNSAFSPGNEITAPDKTKWTCMCVLLCNLHGFLILHTENLGST</sequence>
<evidence type="ECO:0000259" key="11">
    <source>
        <dbReference type="Pfam" id="PF02737"/>
    </source>
</evidence>
<evidence type="ECO:0000313" key="13">
    <source>
        <dbReference type="Proteomes" id="UP001353858"/>
    </source>
</evidence>
<dbReference type="InterPro" id="IPR013328">
    <property type="entry name" value="6PGD_dom2"/>
</dbReference>
<evidence type="ECO:0000256" key="2">
    <source>
        <dbReference type="ARBA" id="ARBA00005189"/>
    </source>
</evidence>
<evidence type="ECO:0000256" key="4">
    <source>
        <dbReference type="ARBA" id="ARBA00013000"/>
    </source>
</evidence>
<feature type="domain" description="3-hydroxyacyl-CoA dehydrogenase NAD binding" evidence="11">
    <location>
        <begin position="23"/>
        <end position="208"/>
    </location>
</feature>
<evidence type="ECO:0000256" key="9">
    <source>
        <dbReference type="SAM" id="MobiDB-lite"/>
    </source>
</evidence>
<dbReference type="GO" id="GO:0006635">
    <property type="term" value="P:fatty acid beta-oxidation"/>
    <property type="evidence" value="ECO:0007669"/>
    <property type="project" value="TreeGrafter"/>
</dbReference>
<dbReference type="Proteomes" id="UP001353858">
    <property type="component" value="Unassembled WGS sequence"/>
</dbReference>
<feature type="compositionally biased region" description="Low complexity" evidence="9">
    <location>
        <begin position="374"/>
        <end position="384"/>
    </location>
</feature>
<evidence type="ECO:0000256" key="3">
    <source>
        <dbReference type="ARBA" id="ARBA00009463"/>
    </source>
</evidence>
<dbReference type="InterPro" id="IPR006176">
    <property type="entry name" value="3-OHacyl-CoA_DH_NAD-bd"/>
</dbReference>
<name>A0AAN7SNJ8_9COLE</name>
<proteinExistence type="inferred from homology"/>
<feature type="region of interest" description="Disordered" evidence="9">
    <location>
        <begin position="305"/>
        <end position="384"/>
    </location>
</feature>
<organism evidence="12 13">
    <name type="scientific">Aquatica leii</name>
    <dbReference type="NCBI Taxonomy" id="1421715"/>
    <lineage>
        <taxon>Eukaryota</taxon>
        <taxon>Metazoa</taxon>
        <taxon>Ecdysozoa</taxon>
        <taxon>Arthropoda</taxon>
        <taxon>Hexapoda</taxon>
        <taxon>Insecta</taxon>
        <taxon>Pterygota</taxon>
        <taxon>Neoptera</taxon>
        <taxon>Endopterygota</taxon>
        <taxon>Coleoptera</taxon>
        <taxon>Polyphaga</taxon>
        <taxon>Elateriformia</taxon>
        <taxon>Elateroidea</taxon>
        <taxon>Lampyridae</taxon>
        <taxon>Luciolinae</taxon>
        <taxon>Aquatica</taxon>
    </lineage>
</organism>
<protein>
    <recommendedName>
        <fullName evidence="4">3-hydroxyacyl-CoA dehydrogenase</fullName>
        <ecNumber evidence="4">1.1.1.35</ecNumber>
    </recommendedName>
</protein>
<feature type="domain" description="3-hydroxyacyl-CoA dehydrogenase C-terminal" evidence="10">
    <location>
        <begin position="210"/>
        <end position="299"/>
    </location>
</feature>
<dbReference type="InterPro" id="IPR006108">
    <property type="entry name" value="3HC_DH_C"/>
</dbReference>
<keyword evidence="13" id="KW-1185">Reference proteome</keyword>
<dbReference type="Gene3D" id="1.10.1040.10">
    <property type="entry name" value="N-(1-d-carboxylethyl)-l-norvaline Dehydrogenase, domain 2"/>
    <property type="match status" value="1"/>
</dbReference>
<evidence type="ECO:0000259" key="10">
    <source>
        <dbReference type="Pfam" id="PF00725"/>
    </source>
</evidence>
<reference evidence="13" key="1">
    <citation type="submission" date="2023-01" db="EMBL/GenBank/DDBJ databases">
        <title>Key to firefly adult light organ development and bioluminescence: homeobox transcription factors regulate luciferase expression and transportation to peroxisome.</title>
        <authorList>
            <person name="Fu X."/>
        </authorList>
    </citation>
    <scope>NUCLEOTIDE SEQUENCE [LARGE SCALE GENOMIC DNA]</scope>
</reference>
<keyword evidence="6" id="KW-0520">NAD</keyword>
<feature type="compositionally biased region" description="Polar residues" evidence="9">
    <location>
        <begin position="353"/>
        <end position="364"/>
    </location>
</feature>
<comment type="pathway">
    <text evidence="2">Lipid metabolism.</text>
</comment>
<dbReference type="AlphaFoldDB" id="A0AAN7SNJ8"/>
<comment type="similarity">
    <text evidence="3">Belongs to the 3-hydroxyacyl-CoA dehydrogenase family.</text>
</comment>
<dbReference type="Gene3D" id="3.40.50.720">
    <property type="entry name" value="NAD(P)-binding Rossmann-like Domain"/>
    <property type="match status" value="1"/>
</dbReference>
<dbReference type="InterPro" id="IPR052242">
    <property type="entry name" value="Mito_3-hydroxyacyl-CoA_DH"/>
</dbReference>
<dbReference type="InterPro" id="IPR036291">
    <property type="entry name" value="NAD(P)-bd_dom_sf"/>
</dbReference>
<keyword evidence="7" id="KW-0496">Mitochondrion</keyword>
<dbReference type="PROSITE" id="PS00067">
    <property type="entry name" value="3HCDH"/>
    <property type="match status" value="1"/>
</dbReference>
<dbReference type="Pfam" id="PF02737">
    <property type="entry name" value="3HCDH_N"/>
    <property type="match status" value="1"/>
</dbReference>
<evidence type="ECO:0000256" key="5">
    <source>
        <dbReference type="ARBA" id="ARBA00023002"/>
    </source>
</evidence>
<comment type="catalytic activity">
    <reaction evidence="8">
        <text>a (3S)-3-hydroxyacyl-CoA + NAD(+) = a 3-oxoacyl-CoA + NADH + H(+)</text>
        <dbReference type="Rhea" id="RHEA:22432"/>
        <dbReference type="ChEBI" id="CHEBI:15378"/>
        <dbReference type="ChEBI" id="CHEBI:57318"/>
        <dbReference type="ChEBI" id="CHEBI:57540"/>
        <dbReference type="ChEBI" id="CHEBI:57945"/>
        <dbReference type="ChEBI" id="CHEBI:90726"/>
        <dbReference type="EC" id="1.1.1.35"/>
    </reaction>
</comment>
<dbReference type="Pfam" id="PF00725">
    <property type="entry name" value="3HCDH"/>
    <property type="match status" value="1"/>
</dbReference>
<evidence type="ECO:0000256" key="7">
    <source>
        <dbReference type="ARBA" id="ARBA00023128"/>
    </source>
</evidence>
<evidence type="ECO:0000256" key="8">
    <source>
        <dbReference type="ARBA" id="ARBA00049556"/>
    </source>
</evidence>
<comment type="subcellular location">
    <subcellularLocation>
        <location evidence="1">Mitochondrion matrix</location>
    </subcellularLocation>
</comment>
<keyword evidence="5" id="KW-0560">Oxidoreductase</keyword>
<dbReference type="SUPFAM" id="SSF51735">
    <property type="entry name" value="NAD(P)-binding Rossmann-fold domains"/>
    <property type="match status" value="1"/>
</dbReference>
<comment type="caution">
    <text evidence="12">The sequence shown here is derived from an EMBL/GenBank/DDBJ whole genome shotgun (WGS) entry which is preliminary data.</text>
</comment>
<dbReference type="GO" id="GO:0070403">
    <property type="term" value="F:NAD+ binding"/>
    <property type="evidence" value="ECO:0007669"/>
    <property type="project" value="InterPro"/>
</dbReference>
<evidence type="ECO:0000256" key="6">
    <source>
        <dbReference type="ARBA" id="ARBA00023027"/>
    </source>
</evidence>
<dbReference type="GO" id="GO:0005759">
    <property type="term" value="C:mitochondrial matrix"/>
    <property type="evidence" value="ECO:0007669"/>
    <property type="project" value="UniProtKB-SubCell"/>
</dbReference>
<dbReference type="PANTHER" id="PTHR43561:SF3">
    <property type="entry name" value="HYDROXYACYL-COENZYME A DEHYDROGENASE, MITOCHONDRIAL"/>
    <property type="match status" value="1"/>
</dbReference>
<evidence type="ECO:0000256" key="1">
    <source>
        <dbReference type="ARBA" id="ARBA00004305"/>
    </source>
</evidence>
<dbReference type="EMBL" id="JARPUR010000006">
    <property type="protein sequence ID" value="KAK4873600.1"/>
    <property type="molecule type" value="Genomic_DNA"/>
</dbReference>
<dbReference type="PANTHER" id="PTHR43561">
    <property type="match status" value="1"/>
</dbReference>
<dbReference type="SUPFAM" id="SSF48179">
    <property type="entry name" value="6-phosphogluconate dehydrogenase C-terminal domain-like"/>
    <property type="match status" value="1"/>
</dbReference>
<gene>
    <name evidence="12" type="ORF">RN001_012960</name>
</gene>
<evidence type="ECO:0000313" key="12">
    <source>
        <dbReference type="EMBL" id="KAK4873600.1"/>
    </source>
</evidence>
<dbReference type="InterPro" id="IPR008927">
    <property type="entry name" value="6-PGluconate_DH-like_C_sf"/>
</dbReference>
<dbReference type="FunFam" id="3.40.50.720:FF:000258">
    <property type="entry name" value="Hydroxyacyl-coenzyme A dehydrogenase, mitochondrial"/>
    <property type="match status" value="1"/>
</dbReference>
<dbReference type="GO" id="GO:0003857">
    <property type="term" value="F:(3S)-3-hydroxyacyl-CoA dehydrogenase (NAD+) activity"/>
    <property type="evidence" value="ECO:0007669"/>
    <property type="project" value="UniProtKB-EC"/>
</dbReference>
<dbReference type="InterPro" id="IPR006180">
    <property type="entry name" value="3-OHacyl-CoA_DH_CS"/>
</dbReference>
<dbReference type="EC" id="1.1.1.35" evidence="4"/>